<proteinExistence type="inferred from homology"/>
<dbReference type="AlphaFoldDB" id="A0A0H4A1B9"/>
<sequence length="85" mass="9390">MTMTNTILTDISAGITQLKADPMGVIKEANGAPVAILNRNKPAFYAIPCALFESMMEELENNQLMMMAEEALNRDDLIEVDIDDL</sequence>
<name>A0A0H4A1B9_9VIBR</name>
<accession>A0A0H4A1B9</accession>
<protein>
    <submittedName>
        <fullName evidence="2">RelB/StbD replicon stabilization protein (Antitoxin to RelE/StbE)</fullName>
    </submittedName>
</protein>
<reference evidence="2" key="1">
    <citation type="journal article" date="2015" name="MBio">
        <title>Eco-Evolutionary Dynamics of Episomes among Ecologically Cohesive Bacterial Populations.</title>
        <authorList>
            <person name="Xue H."/>
            <person name="Cordero O.X."/>
            <person name="Camas F.M."/>
            <person name="Trimble W."/>
            <person name="Meyer F."/>
            <person name="Guglielmini J."/>
            <person name="Rocha E.P."/>
            <person name="Polz M.F."/>
        </authorList>
    </citation>
    <scope>NUCLEOTIDE SEQUENCE</scope>
    <source>
        <strain evidence="2">FF_112</strain>
    </source>
</reference>
<organism evidence="2">
    <name type="scientific">Vibrio tasmaniensis</name>
    <dbReference type="NCBI Taxonomy" id="212663"/>
    <lineage>
        <taxon>Bacteria</taxon>
        <taxon>Pseudomonadati</taxon>
        <taxon>Pseudomonadota</taxon>
        <taxon>Gammaproteobacteria</taxon>
        <taxon>Vibrionales</taxon>
        <taxon>Vibrionaceae</taxon>
        <taxon>Vibrio</taxon>
    </lineage>
</organism>
<dbReference type="SUPFAM" id="SSF143120">
    <property type="entry name" value="YefM-like"/>
    <property type="match status" value="1"/>
</dbReference>
<dbReference type="PANTHER" id="PTHR33713">
    <property type="entry name" value="ANTITOXIN YAFN-RELATED"/>
    <property type="match status" value="1"/>
</dbReference>
<dbReference type="PANTHER" id="PTHR33713:SF1">
    <property type="entry name" value="CYTOPLASMIC PROTEIN"/>
    <property type="match status" value="1"/>
</dbReference>
<evidence type="ECO:0000256" key="1">
    <source>
        <dbReference type="ARBA" id="ARBA00009981"/>
    </source>
</evidence>
<dbReference type="InterPro" id="IPR036165">
    <property type="entry name" value="YefM-like_sf"/>
</dbReference>
<dbReference type="EMBL" id="KP795704">
    <property type="protein sequence ID" value="AKN40727.1"/>
    <property type="molecule type" value="Genomic_DNA"/>
</dbReference>
<evidence type="ECO:0000313" key="2">
    <source>
        <dbReference type="EMBL" id="AKN40727.1"/>
    </source>
</evidence>
<dbReference type="InterPro" id="IPR051405">
    <property type="entry name" value="phD/YefM_antitoxin"/>
</dbReference>
<dbReference type="EMBL" id="KP795691">
    <property type="protein sequence ID" value="AKN40332.1"/>
    <property type="molecule type" value="Genomic_DNA"/>
</dbReference>
<comment type="similarity">
    <text evidence="1">Belongs to the phD/YefM antitoxin family.</text>
</comment>